<reference evidence="1 2" key="1">
    <citation type="submission" date="2018-08" db="EMBL/GenBank/DDBJ databases">
        <title>A genome reference for cultivated species of the human gut microbiota.</title>
        <authorList>
            <person name="Zou Y."/>
            <person name="Xue W."/>
            <person name="Luo G."/>
        </authorList>
    </citation>
    <scope>NUCLEOTIDE SEQUENCE [LARGE SCALE GENOMIC DNA]</scope>
    <source>
        <strain evidence="1 2">AF15-20</strain>
    </source>
</reference>
<dbReference type="RefSeq" id="WP_118325886.1">
    <property type="nucleotide sequence ID" value="NZ_QRYH01000033.1"/>
</dbReference>
<comment type="caution">
    <text evidence="1">The sequence shown here is derived from an EMBL/GenBank/DDBJ whole genome shotgun (WGS) entry which is preliminary data.</text>
</comment>
<evidence type="ECO:0000313" key="2">
    <source>
        <dbReference type="Proteomes" id="UP000265489"/>
    </source>
</evidence>
<evidence type="ECO:0008006" key="3">
    <source>
        <dbReference type="Google" id="ProtNLM"/>
    </source>
</evidence>
<dbReference type="Proteomes" id="UP000265489">
    <property type="component" value="Unassembled WGS sequence"/>
</dbReference>
<dbReference type="EMBL" id="QRYQ01000032">
    <property type="protein sequence ID" value="RGU89302.1"/>
    <property type="molecule type" value="Genomic_DNA"/>
</dbReference>
<dbReference type="InterPro" id="IPR011990">
    <property type="entry name" value="TPR-like_helical_dom_sf"/>
</dbReference>
<dbReference type="Gene3D" id="1.25.40.10">
    <property type="entry name" value="Tetratricopeptide repeat domain"/>
    <property type="match status" value="1"/>
</dbReference>
<sequence length="303" mass="35794">MDVIINQKNEDVQFLKKILEIGKSTFSVKELSIYYDIQALEMMYLNDNIKALEYLDKSRLYDNESLMNHYHYCSIYLNLGYYTLAQQYIIKCIDIAVKEVSFERLCYLILNQGVLYLNTSQYNESIVLNLKLLEESKKRNNAILEFCVLANLTLSSLMQKDFKLGFKYLEMIDQKYLNDDYDLVLYQIMLYFFSNDYISTKNHIRKALGNTSISSYYKNFFQGIKYLMDNKFIKAIERIESCYNLALTAGEVDRAMLDLKLLNELYLDCGLQNKLKKVKELQENFYKMSYANQIIEDIGLKLN</sequence>
<organism evidence="1 2">
    <name type="scientific">Holdemanella biformis</name>
    <dbReference type="NCBI Taxonomy" id="1735"/>
    <lineage>
        <taxon>Bacteria</taxon>
        <taxon>Bacillati</taxon>
        <taxon>Bacillota</taxon>
        <taxon>Erysipelotrichia</taxon>
        <taxon>Erysipelotrichales</taxon>
        <taxon>Erysipelotrichaceae</taxon>
        <taxon>Holdemanella</taxon>
    </lineage>
</organism>
<proteinExistence type="predicted"/>
<dbReference type="AlphaFoldDB" id="A0A395W4D1"/>
<protein>
    <recommendedName>
        <fullName evidence="3">Tetratricopeptide repeat protein</fullName>
    </recommendedName>
</protein>
<dbReference type="GeneID" id="66580623"/>
<dbReference type="SUPFAM" id="SSF48452">
    <property type="entry name" value="TPR-like"/>
    <property type="match status" value="1"/>
</dbReference>
<name>A0A395W4D1_9FIRM</name>
<evidence type="ECO:0000313" key="1">
    <source>
        <dbReference type="EMBL" id="RGU89302.1"/>
    </source>
</evidence>
<accession>A0A395W4D1</accession>
<gene>
    <name evidence="1" type="ORF">DWW32_11855</name>
</gene>